<evidence type="ECO:0000313" key="2">
    <source>
        <dbReference type="EMBL" id="TQN44648.1"/>
    </source>
</evidence>
<evidence type="ECO:0000256" key="1">
    <source>
        <dbReference type="SAM" id="Phobius"/>
    </source>
</evidence>
<gene>
    <name evidence="2" type="ORF">FHX52_3865</name>
</gene>
<dbReference type="EMBL" id="VFQF01000003">
    <property type="protein sequence ID" value="TQN44648.1"/>
    <property type="molecule type" value="Genomic_DNA"/>
</dbReference>
<accession>A0A543PKQ1</accession>
<name>A0A543PKQ1_9MICO</name>
<evidence type="ECO:0000313" key="3">
    <source>
        <dbReference type="Proteomes" id="UP000320085"/>
    </source>
</evidence>
<sequence>MAHTALIPTELSSDTALAMLIVIAALTASVILVCWLFTRLTPARRRDLVELVRAFRRGPKDPE</sequence>
<proteinExistence type="predicted"/>
<reference evidence="2 3" key="1">
    <citation type="submission" date="2019-06" db="EMBL/GenBank/DDBJ databases">
        <title>Sequencing the genomes of 1000 actinobacteria strains.</title>
        <authorList>
            <person name="Klenk H.-P."/>
        </authorList>
    </citation>
    <scope>NUCLEOTIDE SEQUENCE [LARGE SCALE GENOMIC DNA]</scope>
    <source>
        <strain evidence="2 3">DSM 21776</strain>
    </source>
</reference>
<keyword evidence="1" id="KW-0812">Transmembrane</keyword>
<keyword evidence="1" id="KW-0472">Membrane</keyword>
<feature type="transmembrane region" description="Helical" evidence="1">
    <location>
        <begin position="16"/>
        <end position="37"/>
    </location>
</feature>
<dbReference type="AlphaFoldDB" id="A0A543PKQ1"/>
<organism evidence="2 3">
    <name type="scientific">Humibacillus xanthopallidus</name>
    <dbReference type="NCBI Taxonomy" id="412689"/>
    <lineage>
        <taxon>Bacteria</taxon>
        <taxon>Bacillati</taxon>
        <taxon>Actinomycetota</taxon>
        <taxon>Actinomycetes</taxon>
        <taxon>Micrococcales</taxon>
        <taxon>Intrasporangiaceae</taxon>
        <taxon>Humibacillus</taxon>
    </lineage>
</organism>
<dbReference type="Proteomes" id="UP000320085">
    <property type="component" value="Unassembled WGS sequence"/>
</dbReference>
<comment type="caution">
    <text evidence="2">The sequence shown here is derived from an EMBL/GenBank/DDBJ whole genome shotgun (WGS) entry which is preliminary data.</text>
</comment>
<keyword evidence="1" id="KW-1133">Transmembrane helix</keyword>
<protein>
    <submittedName>
        <fullName evidence="2">Uncharacterized protein</fullName>
    </submittedName>
</protein>